<evidence type="ECO:0000313" key="2">
    <source>
        <dbReference type="EMBL" id="CAB9512332.1"/>
    </source>
</evidence>
<dbReference type="InterPro" id="IPR029058">
    <property type="entry name" value="AB_hydrolase_fold"/>
</dbReference>
<organism evidence="2 3">
    <name type="scientific">Seminavis robusta</name>
    <dbReference type="NCBI Taxonomy" id="568900"/>
    <lineage>
        <taxon>Eukaryota</taxon>
        <taxon>Sar</taxon>
        <taxon>Stramenopiles</taxon>
        <taxon>Ochrophyta</taxon>
        <taxon>Bacillariophyta</taxon>
        <taxon>Bacillariophyceae</taxon>
        <taxon>Bacillariophycidae</taxon>
        <taxon>Naviculales</taxon>
        <taxon>Naviculaceae</taxon>
        <taxon>Seminavis</taxon>
    </lineage>
</organism>
<dbReference type="PANTHER" id="PTHR46438">
    <property type="entry name" value="ALPHA/BETA-HYDROLASES SUPERFAMILY PROTEIN"/>
    <property type="match status" value="1"/>
</dbReference>
<sequence length="343" mass="38802">MVEDSLRKPVNVRRFYESFLWKQNEFTNQDYKINYRVEGPKDGPPVLLVHGFGANINHFRFQFPALVNEGYRVYAIDLLGFGGSEKPSDANYSIDLFVQLLHDFVMDMDPNQKWIAAGNSIGGLCCLGLADKHHDYHDDSNNNNNNNNNNLVRAVVLFNTSGGMSSFRYDQIPWFARPIMWMVQNFVLKHPERGGKFFESFKTRENVESILMTTGVYGNTTNVDEELLEILLGPADDEGARDVFLKVFGGDPGRTPESYLARIDCPVLALWGEADPWTVIAMGEALGQHSEHFRLEKLPGAGHCPHDEAPELVHEIMLPWLRDIVHETSQQPSMKKNSTGVSL</sequence>
<keyword evidence="3" id="KW-1185">Reference proteome</keyword>
<dbReference type="SUPFAM" id="SSF53474">
    <property type="entry name" value="alpha/beta-Hydrolases"/>
    <property type="match status" value="1"/>
</dbReference>
<feature type="domain" description="AB hydrolase-1" evidence="1">
    <location>
        <begin position="44"/>
        <end position="310"/>
    </location>
</feature>
<evidence type="ECO:0000259" key="1">
    <source>
        <dbReference type="Pfam" id="PF00561"/>
    </source>
</evidence>
<dbReference type="OrthoDB" id="408373at2759"/>
<proteinExistence type="predicted"/>
<name>A0A9N8E0Q0_9STRA</name>
<dbReference type="InterPro" id="IPR000073">
    <property type="entry name" value="AB_hydrolase_1"/>
</dbReference>
<accession>A0A9N8E0Q0</accession>
<gene>
    <name evidence="2" type="ORF">SEMRO_530_G161170.1</name>
</gene>
<dbReference type="Pfam" id="PF00561">
    <property type="entry name" value="Abhydrolase_1"/>
    <property type="match status" value="1"/>
</dbReference>
<protein>
    <submittedName>
        <fullName evidence="2">Haloalkane dehalogenase</fullName>
    </submittedName>
</protein>
<evidence type="ECO:0000313" key="3">
    <source>
        <dbReference type="Proteomes" id="UP001153069"/>
    </source>
</evidence>
<dbReference type="EMBL" id="CAICTM010000529">
    <property type="protein sequence ID" value="CAB9512332.1"/>
    <property type="molecule type" value="Genomic_DNA"/>
</dbReference>
<comment type="caution">
    <text evidence="2">The sequence shown here is derived from an EMBL/GenBank/DDBJ whole genome shotgun (WGS) entry which is preliminary data.</text>
</comment>
<dbReference type="InterPro" id="IPR000639">
    <property type="entry name" value="Epox_hydrolase-like"/>
</dbReference>
<dbReference type="GO" id="GO:0009507">
    <property type="term" value="C:chloroplast"/>
    <property type="evidence" value="ECO:0007669"/>
    <property type="project" value="TreeGrafter"/>
</dbReference>
<dbReference type="AlphaFoldDB" id="A0A9N8E0Q0"/>
<reference evidence="2" key="1">
    <citation type="submission" date="2020-06" db="EMBL/GenBank/DDBJ databases">
        <authorList>
            <consortium name="Plant Systems Biology data submission"/>
        </authorList>
    </citation>
    <scope>NUCLEOTIDE SEQUENCE</scope>
    <source>
        <strain evidence="2">D6</strain>
    </source>
</reference>
<dbReference type="GO" id="GO:0047746">
    <property type="term" value="F:chlorophyllase activity"/>
    <property type="evidence" value="ECO:0007669"/>
    <property type="project" value="TreeGrafter"/>
</dbReference>
<dbReference type="PANTHER" id="PTHR46438:SF9">
    <property type="entry name" value="AB HYDROLASE-1 DOMAIN-CONTAINING PROTEIN"/>
    <property type="match status" value="1"/>
</dbReference>
<dbReference type="Proteomes" id="UP001153069">
    <property type="component" value="Unassembled WGS sequence"/>
</dbReference>
<dbReference type="PRINTS" id="PR00111">
    <property type="entry name" value="ABHYDROLASE"/>
</dbReference>
<dbReference type="PRINTS" id="PR00412">
    <property type="entry name" value="EPOXHYDRLASE"/>
</dbReference>
<dbReference type="Gene3D" id="3.40.50.1820">
    <property type="entry name" value="alpha/beta hydrolase"/>
    <property type="match status" value="1"/>
</dbReference>
<dbReference type="GO" id="GO:0015994">
    <property type="term" value="P:chlorophyll metabolic process"/>
    <property type="evidence" value="ECO:0007669"/>
    <property type="project" value="TreeGrafter"/>
</dbReference>